<evidence type="ECO:0000313" key="8">
    <source>
        <dbReference type="EMBL" id="EGI15528.1"/>
    </source>
</evidence>
<evidence type="ECO:0000256" key="2">
    <source>
        <dbReference type="ARBA" id="ARBA00022649"/>
    </source>
</evidence>
<dbReference type="GO" id="GO:0016787">
    <property type="term" value="F:hydrolase activity"/>
    <property type="evidence" value="ECO:0007669"/>
    <property type="project" value="UniProtKB-KW"/>
</dbReference>
<dbReference type="PANTHER" id="PTHR38039">
    <property type="entry name" value="TOXIN YOEB"/>
    <property type="match status" value="1"/>
</dbReference>
<keyword evidence="2" id="KW-1277">Toxin-antitoxin system</keyword>
<protein>
    <recommendedName>
        <fullName evidence="6">Putative mRNA interferase YoeB</fullName>
    </recommendedName>
</protein>
<dbReference type="Proteomes" id="UP000004710">
    <property type="component" value="Unassembled WGS sequence"/>
</dbReference>
<evidence type="ECO:0000256" key="1">
    <source>
        <dbReference type="ARBA" id="ARBA00008172"/>
    </source>
</evidence>
<keyword evidence="7" id="KW-0472">Membrane</keyword>
<dbReference type="InterPro" id="IPR035093">
    <property type="entry name" value="RelE/ParE_toxin_dom_sf"/>
</dbReference>
<evidence type="ECO:0000256" key="4">
    <source>
        <dbReference type="ARBA" id="ARBA00022759"/>
    </source>
</evidence>
<dbReference type="HOGENOM" id="CLU_1658163_0_0_6"/>
<dbReference type="AlphaFoldDB" id="F4T183"/>
<dbReference type="GO" id="GO:0004519">
    <property type="term" value="F:endonuclease activity"/>
    <property type="evidence" value="ECO:0007669"/>
    <property type="project" value="UniProtKB-KW"/>
</dbReference>
<evidence type="ECO:0000256" key="5">
    <source>
        <dbReference type="ARBA" id="ARBA00022801"/>
    </source>
</evidence>
<dbReference type="EMBL" id="GL883912">
    <property type="protein sequence ID" value="EGI15528.1"/>
    <property type="molecule type" value="Genomic_DNA"/>
</dbReference>
<gene>
    <name evidence="8" type="ORF">ECIG_02165</name>
</gene>
<keyword evidence="3" id="KW-0540">Nuclease</keyword>
<comment type="similarity">
    <text evidence="1">Belongs to the YoeB family.</text>
</comment>
<keyword evidence="5" id="KW-0378">Hydrolase</keyword>
<name>F4T183_ECOLX</name>
<reference evidence="8 9" key="1">
    <citation type="submission" date="2010-01" db="EMBL/GenBank/DDBJ databases">
        <title>The Genome Sequence of Escherichia coli M605.</title>
        <authorList>
            <consortium name="The Broad Institute Genome Sequencing Platform"/>
            <consortium name="The Broad Institute Genome Sequencing Center for Infectious Disease"/>
            <person name="Feldgarden M."/>
            <person name="Gordon D.M."/>
            <person name="Johnson J.R."/>
            <person name="Johnston B.D."/>
            <person name="Young S."/>
            <person name="Zeng Q."/>
            <person name="Koehrsen M."/>
            <person name="Alvarado L."/>
            <person name="Berlin A.M."/>
            <person name="Borenstein D."/>
            <person name="Chapman S.B."/>
            <person name="Chen Z."/>
            <person name="Engels R."/>
            <person name="Freedman E."/>
            <person name="Gellesch M."/>
            <person name="Goldberg J."/>
            <person name="Griggs A."/>
            <person name="Gujja S."/>
            <person name="Heilman E.R."/>
            <person name="Heiman D.I."/>
            <person name="Hepburn T.A."/>
            <person name="Howarth C."/>
            <person name="Jen D."/>
            <person name="Larson L."/>
            <person name="Lewis B."/>
            <person name="Mehta T."/>
            <person name="Park D."/>
            <person name="Pearson M."/>
            <person name="Richards J."/>
            <person name="Roberts A."/>
            <person name="Saif S."/>
            <person name="Shea T.D."/>
            <person name="Shenoy N."/>
            <person name="Sisk P."/>
            <person name="Stolte C."/>
            <person name="Sykes S.N."/>
            <person name="Walk T."/>
            <person name="White J."/>
            <person name="Yandava C."/>
            <person name="Haas B."/>
            <person name="Henn M.R."/>
            <person name="Nusbaum C."/>
            <person name="Birren B."/>
        </authorList>
    </citation>
    <scope>NUCLEOTIDE SEQUENCE [LARGE SCALE GENOMIC DNA]</scope>
    <source>
        <strain evidence="8 9">M605</strain>
    </source>
</reference>
<dbReference type="GO" id="GO:0098795">
    <property type="term" value="P:global gene silencing by mRNA cleavage"/>
    <property type="evidence" value="ECO:0007669"/>
    <property type="project" value="TreeGrafter"/>
</dbReference>
<dbReference type="Pfam" id="PF06769">
    <property type="entry name" value="YoeB_toxin"/>
    <property type="match status" value="1"/>
</dbReference>
<evidence type="ECO:0000256" key="3">
    <source>
        <dbReference type="ARBA" id="ARBA00022722"/>
    </source>
</evidence>
<keyword evidence="7" id="KW-1133">Transmembrane helix</keyword>
<feature type="transmembrane region" description="Helical" evidence="7">
    <location>
        <begin position="105"/>
        <end position="127"/>
    </location>
</feature>
<proteinExistence type="inferred from homology"/>
<evidence type="ECO:0000256" key="6">
    <source>
        <dbReference type="ARBA" id="ARBA00030388"/>
    </source>
</evidence>
<keyword evidence="7" id="KW-0812">Transmembrane</keyword>
<evidence type="ECO:0000313" key="9">
    <source>
        <dbReference type="Proteomes" id="UP000004710"/>
    </source>
</evidence>
<keyword evidence="4" id="KW-0255">Endonuclease</keyword>
<evidence type="ECO:0000256" key="7">
    <source>
        <dbReference type="SAM" id="Phobius"/>
    </source>
</evidence>
<sequence length="159" mass="18500">MKLIWSEESWDDYLYWQETDKRIVKKINELIKDTRRTPFEGKGKPEPLKHNLSGFWSRRITCLLYTNPHPGICDVCQSALGGLFPSGSFLPPRQRFFELFPHPLIFSYISFSSGLLWYFLIVIHGLTSSLDMPVSVIRVVHDALCHWPLLSLSMQVFLL</sequence>
<dbReference type="GO" id="GO:0006401">
    <property type="term" value="P:RNA catabolic process"/>
    <property type="evidence" value="ECO:0007669"/>
    <property type="project" value="InterPro"/>
</dbReference>
<dbReference type="NCBIfam" id="TIGR02116">
    <property type="entry name" value="toxin_Txe_YoeB"/>
    <property type="match status" value="1"/>
</dbReference>
<accession>F4T183</accession>
<dbReference type="Gene3D" id="3.30.2310.20">
    <property type="entry name" value="RelE-like"/>
    <property type="match status" value="1"/>
</dbReference>
<dbReference type="InterPro" id="IPR009614">
    <property type="entry name" value="YoeB_toxin"/>
</dbReference>
<dbReference type="SUPFAM" id="SSF143011">
    <property type="entry name" value="RelE-like"/>
    <property type="match status" value="1"/>
</dbReference>
<dbReference type="PANTHER" id="PTHR38039:SF1">
    <property type="entry name" value="TOXIN YOEB"/>
    <property type="match status" value="1"/>
</dbReference>
<organism evidence="8 9">
    <name type="scientific">Escherichia coli M605</name>
    <dbReference type="NCBI Taxonomy" id="656417"/>
    <lineage>
        <taxon>Bacteria</taxon>
        <taxon>Pseudomonadati</taxon>
        <taxon>Pseudomonadota</taxon>
        <taxon>Gammaproteobacteria</taxon>
        <taxon>Enterobacterales</taxon>
        <taxon>Enterobacteriaceae</taxon>
        <taxon>Escherichia</taxon>
    </lineage>
</organism>